<evidence type="ECO:0000313" key="5">
    <source>
        <dbReference type="Proteomes" id="UP000281594"/>
    </source>
</evidence>
<dbReference type="InterPro" id="IPR020802">
    <property type="entry name" value="TesA-like"/>
</dbReference>
<evidence type="ECO:0000259" key="3">
    <source>
        <dbReference type="SMART" id="SM00824"/>
    </source>
</evidence>
<sequence>MRDGHGGAHGVPLPRSGLRTFAVRAQARARLVCFPHAGGGAGAYRLWGFDAPWDIEVAAVQYPGREDRYGEPTVSGLTELVDGIGADLIREAAARPERATVLFGHSMGAAVAYETARRLTAAGHPPAALIVSGRPAPHRSRGGTLHLSSDEELLADLRRLGGTSSGVLEQDSLLRALLPAIRSDYRLIETYRSLPGRRLDVPVTVLYADDDPEVDAVEARAWCEITDGPCDVITFTGGHFYLEQQREAVLARVVAGVRAALPAAGAVWPSLP</sequence>
<dbReference type="SMART" id="SM00824">
    <property type="entry name" value="PKS_TE"/>
    <property type="match status" value="1"/>
</dbReference>
<feature type="domain" description="Thioesterase TesA-like" evidence="3">
    <location>
        <begin position="32"/>
        <end position="258"/>
    </location>
</feature>
<dbReference type="AlphaFoldDB" id="A0A0A0N8T1"/>
<dbReference type="InterPro" id="IPR029058">
    <property type="entry name" value="AB_hydrolase_fold"/>
</dbReference>
<reference evidence="4 5" key="1">
    <citation type="journal article" date="2018" name="J. Biol. Chem.">
        <title>Discovery of the actinoplanic acid pathway in Streptomyces rapamycinicus reveals a genetically conserved synergism with rapamycin.</title>
        <authorList>
            <person name="Mrak P."/>
            <person name="Krastel P."/>
            <person name="Pivk Lukancic P."/>
            <person name="Tao J."/>
            <person name="Pistorius D."/>
            <person name="Moore C.M."/>
        </authorList>
    </citation>
    <scope>NUCLEOTIDE SEQUENCE [LARGE SCALE GENOMIC DNA]</scope>
    <source>
        <strain evidence="4 5">NRRL 5491</strain>
    </source>
</reference>
<dbReference type="EMBL" id="QYCY01000002">
    <property type="protein sequence ID" value="RLV74278.1"/>
    <property type="molecule type" value="Genomic_DNA"/>
</dbReference>
<dbReference type="RefSeq" id="WP_020866998.1">
    <property type="nucleotide sequence ID" value="NC_022785.1"/>
</dbReference>
<dbReference type="SUPFAM" id="SSF53474">
    <property type="entry name" value="alpha/beta-Hydrolases"/>
    <property type="match status" value="1"/>
</dbReference>
<dbReference type="InterPro" id="IPR001031">
    <property type="entry name" value="Thioesterase"/>
</dbReference>
<dbReference type="InterPro" id="IPR012223">
    <property type="entry name" value="TEII"/>
</dbReference>
<dbReference type="PANTHER" id="PTHR11487:SF0">
    <property type="entry name" value="S-ACYL FATTY ACID SYNTHASE THIOESTERASE, MEDIUM CHAIN"/>
    <property type="match status" value="1"/>
</dbReference>
<dbReference type="HOGENOM" id="CLU_070456_1_2_11"/>
<name>A0A0A0N8T1_STRRN</name>
<accession>A0A0A0N8T1</accession>
<dbReference type="STRING" id="1343740.M271_09925"/>
<evidence type="ECO:0000313" key="4">
    <source>
        <dbReference type="EMBL" id="RLV74278.1"/>
    </source>
</evidence>
<dbReference type="PANTHER" id="PTHR11487">
    <property type="entry name" value="THIOESTERASE"/>
    <property type="match status" value="1"/>
</dbReference>
<dbReference type="Proteomes" id="UP000281594">
    <property type="component" value="Unassembled WGS sequence"/>
</dbReference>
<comment type="similarity">
    <text evidence="1">Belongs to the thioesterase family.</text>
</comment>
<dbReference type="GO" id="GO:0008610">
    <property type="term" value="P:lipid biosynthetic process"/>
    <property type="evidence" value="ECO:0007669"/>
    <property type="project" value="TreeGrafter"/>
</dbReference>
<dbReference type="KEGG" id="src:M271_09925"/>
<keyword evidence="2" id="KW-0378">Hydrolase</keyword>
<gene>
    <name evidence="4" type="ORF">D3C57_133670</name>
</gene>
<organism evidence="4 5">
    <name type="scientific">Streptomyces rapamycinicus (strain ATCC 29253 / DSM 41530 / NRRL 5491 / AYB-994)</name>
    <name type="common">Streptomyces hygroscopicus (strain ATCC 29253)</name>
    <dbReference type="NCBI Taxonomy" id="1343740"/>
    <lineage>
        <taxon>Bacteria</taxon>
        <taxon>Bacillati</taxon>
        <taxon>Actinomycetota</taxon>
        <taxon>Actinomycetes</taxon>
        <taxon>Kitasatosporales</taxon>
        <taxon>Streptomycetaceae</taxon>
        <taxon>Streptomyces</taxon>
        <taxon>Streptomyces violaceusniger group</taxon>
    </lineage>
</organism>
<protein>
    <recommendedName>
        <fullName evidence="3">Thioesterase TesA-like domain-containing protein</fullName>
    </recommendedName>
</protein>
<dbReference type="eggNOG" id="COG3208">
    <property type="taxonomic scope" value="Bacteria"/>
</dbReference>
<dbReference type="Gene3D" id="3.40.50.1820">
    <property type="entry name" value="alpha/beta hydrolase"/>
    <property type="match status" value="1"/>
</dbReference>
<dbReference type="Pfam" id="PF00975">
    <property type="entry name" value="Thioesterase"/>
    <property type="match status" value="1"/>
</dbReference>
<proteinExistence type="inferred from homology"/>
<dbReference type="GO" id="GO:0016787">
    <property type="term" value="F:hydrolase activity"/>
    <property type="evidence" value="ECO:0007669"/>
    <property type="project" value="UniProtKB-KW"/>
</dbReference>
<comment type="caution">
    <text evidence="4">The sequence shown here is derived from an EMBL/GenBank/DDBJ whole genome shotgun (WGS) entry which is preliminary data.</text>
</comment>
<evidence type="ECO:0000256" key="2">
    <source>
        <dbReference type="ARBA" id="ARBA00022801"/>
    </source>
</evidence>
<evidence type="ECO:0000256" key="1">
    <source>
        <dbReference type="ARBA" id="ARBA00007169"/>
    </source>
</evidence>